<dbReference type="GO" id="GO:0016020">
    <property type="term" value="C:membrane"/>
    <property type="evidence" value="ECO:0007669"/>
    <property type="project" value="UniProtKB-SubCell"/>
</dbReference>
<feature type="transmembrane region" description="Helical" evidence="7">
    <location>
        <begin position="380"/>
        <end position="399"/>
    </location>
</feature>
<feature type="transmembrane region" description="Helical" evidence="7">
    <location>
        <begin position="239"/>
        <end position="260"/>
    </location>
</feature>
<feature type="transmembrane region" description="Helical" evidence="7">
    <location>
        <begin position="150"/>
        <end position="169"/>
    </location>
</feature>
<dbReference type="PANTHER" id="PTHR23502">
    <property type="entry name" value="MAJOR FACILITATOR SUPERFAMILY"/>
    <property type="match status" value="1"/>
</dbReference>
<feature type="domain" description="Major facilitator superfamily (MFS) profile" evidence="8">
    <location>
        <begin position="111"/>
        <end position="538"/>
    </location>
</feature>
<dbReference type="Pfam" id="PF07690">
    <property type="entry name" value="MFS_1"/>
    <property type="match status" value="1"/>
</dbReference>
<evidence type="ECO:0000256" key="5">
    <source>
        <dbReference type="ARBA" id="ARBA00023136"/>
    </source>
</evidence>
<dbReference type="Gene3D" id="1.20.1250.20">
    <property type="entry name" value="MFS general substrate transporter like domains"/>
    <property type="match status" value="1"/>
</dbReference>
<evidence type="ECO:0000313" key="10">
    <source>
        <dbReference type="Proteomes" id="UP001140510"/>
    </source>
</evidence>
<feature type="transmembrane region" description="Helical" evidence="7">
    <location>
        <begin position="446"/>
        <end position="467"/>
    </location>
</feature>
<dbReference type="CDD" id="cd17323">
    <property type="entry name" value="MFS_Tpo1_MDR_like"/>
    <property type="match status" value="1"/>
</dbReference>
<feature type="transmembrane region" description="Helical" evidence="7">
    <location>
        <begin position="479"/>
        <end position="499"/>
    </location>
</feature>
<dbReference type="GO" id="GO:0022857">
    <property type="term" value="F:transmembrane transporter activity"/>
    <property type="evidence" value="ECO:0007669"/>
    <property type="project" value="InterPro"/>
</dbReference>
<feature type="transmembrane region" description="Helical" evidence="7">
    <location>
        <begin position="176"/>
        <end position="197"/>
    </location>
</feature>
<dbReference type="AlphaFoldDB" id="A0A9W9DCQ1"/>
<accession>A0A9W9DCQ1</accession>
<keyword evidence="10" id="KW-1185">Reference proteome</keyword>
<evidence type="ECO:0000256" key="1">
    <source>
        <dbReference type="ARBA" id="ARBA00004141"/>
    </source>
</evidence>
<feature type="region of interest" description="Disordered" evidence="6">
    <location>
        <begin position="33"/>
        <end position="91"/>
    </location>
</feature>
<gene>
    <name evidence="9" type="ORF">N0V91_000441</name>
</gene>
<dbReference type="InterPro" id="IPR020846">
    <property type="entry name" value="MFS_dom"/>
</dbReference>
<evidence type="ECO:0000256" key="2">
    <source>
        <dbReference type="ARBA" id="ARBA00008335"/>
    </source>
</evidence>
<evidence type="ECO:0000256" key="6">
    <source>
        <dbReference type="SAM" id="MobiDB-lite"/>
    </source>
</evidence>
<keyword evidence="4 7" id="KW-1133">Transmembrane helix</keyword>
<name>A0A9W9DCQ1_9PLEO</name>
<evidence type="ECO:0000256" key="4">
    <source>
        <dbReference type="ARBA" id="ARBA00022989"/>
    </source>
</evidence>
<dbReference type="InterPro" id="IPR011701">
    <property type="entry name" value="MFS"/>
</dbReference>
<comment type="similarity">
    <text evidence="2">Belongs to the major facilitator superfamily.</text>
</comment>
<organism evidence="9 10">
    <name type="scientific">Didymella pomorum</name>
    <dbReference type="NCBI Taxonomy" id="749634"/>
    <lineage>
        <taxon>Eukaryota</taxon>
        <taxon>Fungi</taxon>
        <taxon>Dikarya</taxon>
        <taxon>Ascomycota</taxon>
        <taxon>Pezizomycotina</taxon>
        <taxon>Dothideomycetes</taxon>
        <taxon>Pleosporomycetidae</taxon>
        <taxon>Pleosporales</taxon>
        <taxon>Pleosporineae</taxon>
        <taxon>Didymellaceae</taxon>
        <taxon>Didymella</taxon>
    </lineage>
</organism>
<comment type="caution">
    <text evidence="9">The sequence shown here is derived from an EMBL/GenBank/DDBJ whole genome shotgun (WGS) entry which is preliminary data.</text>
</comment>
<dbReference type="PROSITE" id="PS50850">
    <property type="entry name" value="MFS"/>
    <property type="match status" value="1"/>
</dbReference>
<proteinExistence type="inferred from homology"/>
<feature type="compositionally biased region" description="Polar residues" evidence="6">
    <location>
        <begin position="40"/>
        <end position="51"/>
    </location>
</feature>
<dbReference type="SUPFAM" id="SSF103473">
    <property type="entry name" value="MFS general substrate transporter"/>
    <property type="match status" value="1"/>
</dbReference>
<feature type="transmembrane region" description="Helical" evidence="7">
    <location>
        <begin position="511"/>
        <end position="532"/>
    </location>
</feature>
<evidence type="ECO:0000313" key="9">
    <source>
        <dbReference type="EMBL" id="KAJ4412679.1"/>
    </source>
</evidence>
<dbReference type="Proteomes" id="UP001140510">
    <property type="component" value="Unassembled WGS sequence"/>
</dbReference>
<sequence length="546" mass="59888">MLHLLQPHRPTDAEIIDLAVQEGHDADIPTNLGSIHHVPSNLSTRPQSLSNEKGIKSTEEEKDIEKGPSPALSSVDGEENETETDTNIVDFDGPDDLQNPLKWSFTKKWGMVLLISAITFLTPLASSIFAPGVPEVMRDFGSTNDMLEGFMISVYVLGFSFGPLIIAPLSEMYGRLPLYHSCNLLFIIFTVAAAVSTNMSMFIVFRFLMGTVGGAPMVLGGGTIADLIDREHRGTAMSVWMMGPTIGPCVGPIIGGFLTVAKGWRWNFWFVAIVAGAFFIMSLILMSETSAPVILERKARRLRKETGNDKLRSKLDSGLAPKALFKFSIVRPAKMLTRSTICFAISLYVAITYTYLYILFTTFTAVFTNQYHWHGGITGLSFLGLGVGSLIGQALYIRLGNRTVSKHIARGDFKPEMRLQIMCVGGFFLPIGLLIYGWSANFQTHYMVPLFGTGIIGFGLLMTFMPANTYLIDVFTTHAASAMAANTVLRSLMAALVPLSSQKMYAALGLGWGNSLLAFVSLALVPIPFLFIKYGERIRARSTVRL</sequence>
<feature type="transmembrane region" description="Helical" evidence="7">
    <location>
        <begin position="341"/>
        <end position="360"/>
    </location>
</feature>
<feature type="transmembrane region" description="Helical" evidence="7">
    <location>
        <begin position="419"/>
        <end position="440"/>
    </location>
</feature>
<dbReference type="FunFam" id="1.20.1250.20:FF:000011">
    <property type="entry name" value="MFS multidrug transporter, putative"/>
    <property type="match status" value="1"/>
</dbReference>
<keyword evidence="3 7" id="KW-0812">Transmembrane</keyword>
<evidence type="ECO:0000256" key="3">
    <source>
        <dbReference type="ARBA" id="ARBA00022692"/>
    </source>
</evidence>
<comment type="subcellular location">
    <subcellularLocation>
        <location evidence="1">Membrane</location>
        <topology evidence="1">Multi-pass membrane protein</topology>
    </subcellularLocation>
</comment>
<evidence type="ECO:0000256" key="7">
    <source>
        <dbReference type="SAM" id="Phobius"/>
    </source>
</evidence>
<keyword evidence="5 7" id="KW-0472">Membrane</keyword>
<feature type="transmembrane region" description="Helical" evidence="7">
    <location>
        <begin position="109"/>
        <end position="130"/>
    </location>
</feature>
<dbReference type="OrthoDB" id="5296287at2759"/>
<evidence type="ECO:0000259" key="8">
    <source>
        <dbReference type="PROSITE" id="PS50850"/>
    </source>
</evidence>
<reference evidence="9" key="1">
    <citation type="submission" date="2022-10" db="EMBL/GenBank/DDBJ databases">
        <title>Tapping the CABI collections for fungal endophytes: first genome assemblies for Collariella, Neodidymelliopsis, Ascochyta clinopodiicola, Didymella pomorum, Didymosphaeria variabile, Neocosmospora piperis and Neocucurbitaria cava.</title>
        <authorList>
            <person name="Hill R."/>
        </authorList>
    </citation>
    <scope>NUCLEOTIDE SEQUENCE</scope>
    <source>
        <strain evidence="9">IMI 355091</strain>
    </source>
</reference>
<dbReference type="InterPro" id="IPR036259">
    <property type="entry name" value="MFS_trans_sf"/>
</dbReference>
<protein>
    <recommendedName>
        <fullName evidence="8">Major facilitator superfamily (MFS) profile domain-containing protein</fullName>
    </recommendedName>
</protein>
<feature type="transmembrane region" description="Helical" evidence="7">
    <location>
        <begin position="266"/>
        <end position="295"/>
    </location>
</feature>
<feature type="compositionally biased region" description="Basic and acidic residues" evidence="6">
    <location>
        <begin position="53"/>
        <end position="66"/>
    </location>
</feature>
<dbReference type="EMBL" id="JAPEVA010000002">
    <property type="protein sequence ID" value="KAJ4412679.1"/>
    <property type="molecule type" value="Genomic_DNA"/>
</dbReference>
<feature type="transmembrane region" description="Helical" evidence="7">
    <location>
        <begin position="203"/>
        <end position="227"/>
    </location>
</feature>
<dbReference type="PANTHER" id="PTHR23502:SF68">
    <property type="entry name" value="MULTIDRUG TRANSPORTER, PUTATIVE (AFU_ORTHOLOGUE AFUA_3G01120)-RELATED"/>
    <property type="match status" value="1"/>
</dbReference>